<sequence length="221" mass="25883">MSDDKTLTKIPHFNGHYDHWSELMENLLKAKGLWDMVERGFVELLDGALLNDNQQALLNEARTRDHQVKHYLFQAIDRTIFEQILDRRTAKIIWDSMKRKFGGNDRVKKALRNSLRREFELLEMKKEENIGDYFGRVNMVCNKLRSNGEDMNDSKIVQKILRTLTDKYTYVVVSIEESQDIKAMTVDELQSSLSTHEQKFTRKSREEGGVEQVLKGKRLSS</sequence>
<dbReference type="AlphaFoldDB" id="A0AAV3R968"/>
<dbReference type="EMBL" id="BAABME010007765">
    <property type="protein sequence ID" value="GAA0171650.1"/>
    <property type="molecule type" value="Genomic_DNA"/>
</dbReference>
<proteinExistence type="predicted"/>
<evidence type="ECO:0000256" key="1">
    <source>
        <dbReference type="SAM" id="MobiDB-lite"/>
    </source>
</evidence>
<gene>
    <name evidence="2" type="ORF">LIER_25633</name>
</gene>
<keyword evidence="3" id="KW-1185">Reference proteome</keyword>
<accession>A0AAV3R968</accession>
<protein>
    <recommendedName>
        <fullName evidence="4">Retrovirus-related Pol polyprotein from transposon TNT 1-94</fullName>
    </recommendedName>
</protein>
<feature type="compositionally biased region" description="Basic and acidic residues" evidence="1">
    <location>
        <begin position="196"/>
        <end position="208"/>
    </location>
</feature>
<evidence type="ECO:0008006" key="4">
    <source>
        <dbReference type="Google" id="ProtNLM"/>
    </source>
</evidence>
<evidence type="ECO:0000313" key="2">
    <source>
        <dbReference type="EMBL" id="GAA0171650.1"/>
    </source>
</evidence>
<dbReference type="Pfam" id="PF14223">
    <property type="entry name" value="Retrotran_gag_2"/>
    <property type="match status" value="1"/>
</dbReference>
<reference evidence="2 3" key="1">
    <citation type="submission" date="2024-01" db="EMBL/GenBank/DDBJ databases">
        <title>The complete chloroplast genome sequence of Lithospermum erythrorhizon: insights into the phylogenetic relationship among Boraginaceae species and the maternal lineages of purple gromwells.</title>
        <authorList>
            <person name="Okada T."/>
            <person name="Watanabe K."/>
        </authorList>
    </citation>
    <scope>NUCLEOTIDE SEQUENCE [LARGE SCALE GENOMIC DNA]</scope>
</reference>
<dbReference type="PANTHER" id="PTHR35317">
    <property type="entry name" value="OS04G0629600 PROTEIN"/>
    <property type="match status" value="1"/>
</dbReference>
<dbReference type="PANTHER" id="PTHR35317:SF27">
    <property type="entry name" value="RETROVIRUS-RELATED POL POLYPROTEIN FROM TRANSPOSON TNT 1-94"/>
    <property type="match status" value="1"/>
</dbReference>
<organism evidence="2 3">
    <name type="scientific">Lithospermum erythrorhizon</name>
    <name type="common">Purple gromwell</name>
    <name type="synonym">Lithospermum officinale var. erythrorhizon</name>
    <dbReference type="NCBI Taxonomy" id="34254"/>
    <lineage>
        <taxon>Eukaryota</taxon>
        <taxon>Viridiplantae</taxon>
        <taxon>Streptophyta</taxon>
        <taxon>Embryophyta</taxon>
        <taxon>Tracheophyta</taxon>
        <taxon>Spermatophyta</taxon>
        <taxon>Magnoliopsida</taxon>
        <taxon>eudicotyledons</taxon>
        <taxon>Gunneridae</taxon>
        <taxon>Pentapetalae</taxon>
        <taxon>asterids</taxon>
        <taxon>lamiids</taxon>
        <taxon>Boraginales</taxon>
        <taxon>Boraginaceae</taxon>
        <taxon>Boraginoideae</taxon>
        <taxon>Lithospermeae</taxon>
        <taxon>Lithospermum</taxon>
    </lineage>
</organism>
<feature type="region of interest" description="Disordered" evidence="1">
    <location>
        <begin position="194"/>
        <end position="221"/>
    </location>
</feature>
<dbReference type="Proteomes" id="UP001454036">
    <property type="component" value="Unassembled WGS sequence"/>
</dbReference>
<evidence type="ECO:0000313" key="3">
    <source>
        <dbReference type="Proteomes" id="UP001454036"/>
    </source>
</evidence>
<comment type="caution">
    <text evidence="2">The sequence shown here is derived from an EMBL/GenBank/DDBJ whole genome shotgun (WGS) entry which is preliminary data.</text>
</comment>
<name>A0AAV3R968_LITER</name>